<dbReference type="InterPro" id="IPR000182">
    <property type="entry name" value="GNAT_dom"/>
</dbReference>
<reference evidence="17 18" key="1">
    <citation type="submission" date="2019-08" db="EMBL/GenBank/DDBJ databases">
        <title>In-depth cultivation of the pig gut microbiome towards novel bacterial diversity and tailored functional studies.</title>
        <authorList>
            <person name="Wylensek D."/>
            <person name="Hitch T.C.A."/>
            <person name="Clavel T."/>
        </authorList>
    </citation>
    <scope>NUCLEOTIDE SEQUENCE [LARGE SCALE GENOMIC DNA]</scope>
    <source>
        <strain evidence="17 18">WB03_NA08</strain>
    </source>
</reference>
<dbReference type="GO" id="GO:0016747">
    <property type="term" value="F:acyltransferase activity, transferring groups other than amino-acyl groups"/>
    <property type="evidence" value="ECO:0007669"/>
    <property type="project" value="InterPro"/>
</dbReference>
<dbReference type="InterPro" id="IPR016009">
    <property type="entry name" value="tRNA_MeTrfase_TRMD/TRM10"/>
</dbReference>
<gene>
    <name evidence="15 17" type="primary">trmD</name>
    <name evidence="17" type="ORF">FYJ24_10545</name>
</gene>
<name>A0A6N7WAE6_9ACTO</name>
<evidence type="ECO:0000256" key="15">
    <source>
        <dbReference type="HAMAP-Rule" id="MF_00605"/>
    </source>
</evidence>
<keyword evidence="11 15" id="KW-0819">tRNA processing</keyword>
<dbReference type="GO" id="GO:0052906">
    <property type="term" value="F:tRNA (guanine(37)-N1)-methyltransferase activity"/>
    <property type="evidence" value="ECO:0007669"/>
    <property type="project" value="UniProtKB-UniRule"/>
</dbReference>
<dbReference type="InterPro" id="IPR029028">
    <property type="entry name" value="Alpha/beta_knot_MTases"/>
</dbReference>
<dbReference type="InterPro" id="IPR023148">
    <property type="entry name" value="tRNA_m1G_MeTrfase_C_sf"/>
</dbReference>
<protein>
    <recommendedName>
        <fullName evidence="6 15">tRNA (guanine-N(1)-)-methyltransferase</fullName>
        <ecNumber evidence="5 15">2.1.1.228</ecNumber>
    </recommendedName>
    <alternativeName>
        <fullName evidence="12 15">M1G-methyltransferase</fullName>
    </alternativeName>
    <alternativeName>
        <fullName evidence="13 15">tRNA [GM37] methyltransferase</fullName>
    </alternativeName>
</protein>
<comment type="function">
    <text evidence="1 15">Specifically methylates guanosine-37 in various tRNAs.</text>
</comment>
<dbReference type="Gene3D" id="3.40.630.30">
    <property type="match status" value="1"/>
</dbReference>
<dbReference type="PROSITE" id="PS51186">
    <property type="entry name" value="GNAT"/>
    <property type="match status" value="1"/>
</dbReference>
<feature type="binding site" evidence="15">
    <location>
        <begin position="131"/>
        <end position="136"/>
    </location>
    <ligand>
        <name>S-adenosyl-L-methionine</name>
        <dbReference type="ChEBI" id="CHEBI:59789"/>
    </ligand>
</feature>
<dbReference type="CDD" id="cd18080">
    <property type="entry name" value="TrmD-like"/>
    <property type="match status" value="1"/>
</dbReference>
<accession>A0A6N7WAE6</accession>
<evidence type="ECO:0000256" key="11">
    <source>
        <dbReference type="ARBA" id="ARBA00022694"/>
    </source>
</evidence>
<dbReference type="SUPFAM" id="SSF55729">
    <property type="entry name" value="Acyl-CoA N-acyltransferases (Nat)"/>
    <property type="match status" value="1"/>
</dbReference>
<evidence type="ECO:0000256" key="3">
    <source>
        <dbReference type="ARBA" id="ARBA00007630"/>
    </source>
</evidence>
<evidence type="ECO:0000256" key="8">
    <source>
        <dbReference type="ARBA" id="ARBA00022603"/>
    </source>
</evidence>
<dbReference type="Gene3D" id="3.40.1280.10">
    <property type="match status" value="1"/>
</dbReference>
<dbReference type="Proteomes" id="UP000470875">
    <property type="component" value="Unassembled WGS sequence"/>
</dbReference>
<keyword evidence="10 15" id="KW-0949">S-adenosyl-L-methionine</keyword>
<evidence type="ECO:0000256" key="13">
    <source>
        <dbReference type="ARBA" id="ARBA00033392"/>
    </source>
</evidence>
<comment type="caution">
    <text evidence="17">The sequence shown here is derived from an EMBL/GenBank/DDBJ whole genome shotgun (WGS) entry which is preliminary data.</text>
</comment>
<evidence type="ECO:0000256" key="2">
    <source>
        <dbReference type="ARBA" id="ARBA00004496"/>
    </source>
</evidence>
<comment type="subunit">
    <text evidence="4 15">Homodimer.</text>
</comment>
<proteinExistence type="inferred from homology"/>
<evidence type="ECO:0000256" key="5">
    <source>
        <dbReference type="ARBA" id="ARBA00012807"/>
    </source>
</evidence>
<organism evidence="17 18">
    <name type="scientific">Scrofimicrobium canadense</name>
    <dbReference type="NCBI Taxonomy" id="2652290"/>
    <lineage>
        <taxon>Bacteria</taxon>
        <taxon>Bacillati</taxon>
        <taxon>Actinomycetota</taxon>
        <taxon>Actinomycetes</taxon>
        <taxon>Actinomycetales</taxon>
        <taxon>Actinomycetaceae</taxon>
        <taxon>Scrofimicrobium</taxon>
    </lineage>
</organism>
<dbReference type="HAMAP" id="MF_00605">
    <property type="entry name" value="TrmD"/>
    <property type="match status" value="1"/>
</dbReference>
<evidence type="ECO:0000313" key="17">
    <source>
        <dbReference type="EMBL" id="MSS85186.1"/>
    </source>
</evidence>
<dbReference type="Pfam" id="PF01746">
    <property type="entry name" value="tRNA_m1G_MT"/>
    <property type="match status" value="1"/>
</dbReference>
<keyword evidence="7 15" id="KW-0963">Cytoplasm</keyword>
<dbReference type="GO" id="GO:0005829">
    <property type="term" value="C:cytosol"/>
    <property type="evidence" value="ECO:0007669"/>
    <property type="project" value="TreeGrafter"/>
</dbReference>
<evidence type="ECO:0000256" key="10">
    <source>
        <dbReference type="ARBA" id="ARBA00022691"/>
    </source>
</evidence>
<dbReference type="AlphaFoldDB" id="A0A6N7WAE6"/>
<keyword evidence="8 15" id="KW-0489">Methyltransferase</keyword>
<dbReference type="EMBL" id="VULO01000013">
    <property type="protein sequence ID" value="MSS85186.1"/>
    <property type="molecule type" value="Genomic_DNA"/>
</dbReference>
<evidence type="ECO:0000256" key="6">
    <source>
        <dbReference type="ARBA" id="ARBA00014679"/>
    </source>
</evidence>
<comment type="subcellular location">
    <subcellularLocation>
        <location evidence="2 15">Cytoplasm</location>
    </subcellularLocation>
</comment>
<evidence type="ECO:0000256" key="9">
    <source>
        <dbReference type="ARBA" id="ARBA00022679"/>
    </source>
</evidence>
<comment type="catalytic activity">
    <reaction evidence="14 15">
        <text>guanosine(37) in tRNA + S-adenosyl-L-methionine = N(1)-methylguanosine(37) in tRNA + S-adenosyl-L-homocysteine + H(+)</text>
        <dbReference type="Rhea" id="RHEA:36899"/>
        <dbReference type="Rhea" id="RHEA-COMP:10145"/>
        <dbReference type="Rhea" id="RHEA-COMP:10147"/>
        <dbReference type="ChEBI" id="CHEBI:15378"/>
        <dbReference type="ChEBI" id="CHEBI:57856"/>
        <dbReference type="ChEBI" id="CHEBI:59789"/>
        <dbReference type="ChEBI" id="CHEBI:73542"/>
        <dbReference type="ChEBI" id="CHEBI:74269"/>
        <dbReference type="EC" id="2.1.1.228"/>
    </reaction>
</comment>
<sequence length="420" mass="46887">MCFDVISIFPQYFQPLDLSLLGKAQESGRVQINVHDLRNWAEGTHRSVDDSPAGGGAGMVMRADVWGRAIDTVRKPGRSVLAIPTPSGQLLNQRLVERLAQSEQVVVACGRYEGIDARVAEYYDNVVEFSLGDYVLNGGEVAALALIEATARLQEGFMGNAQSLMEESHSEEGLLEYPAYTAPQQWRGHEIPAVLKSGDHKAIARWRRDQSLRRTARRRPDLLASLQGLDSRDRQILAEEGWLLVPQLAPVVIEEASVSDIPDLAELAARTFPDACPPGIPDKENNRFLEENLSEDAFTRYLEHPDEWRVLVARVPHGIVAYTLTGMNAPEEFHRPGAAYLSKCYTDREYRGSGVTSALVEKTVQLCQADAIVLATNIGNKRAAKFYRRMGFRKAGRRKFFIGNYENTDDTFVRDLTHKS</sequence>
<evidence type="ECO:0000259" key="16">
    <source>
        <dbReference type="PROSITE" id="PS51186"/>
    </source>
</evidence>
<dbReference type="InterPro" id="IPR016181">
    <property type="entry name" value="Acyl_CoA_acyltransferase"/>
</dbReference>
<dbReference type="PANTHER" id="PTHR46417">
    <property type="entry name" value="TRNA (GUANINE-N(1)-)-METHYLTRANSFERASE"/>
    <property type="match status" value="1"/>
</dbReference>
<dbReference type="NCBIfam" id="NF000648">
    <property type="entry name" value="PRK00026.1"/>
    <property type="match status" value="1"/>
</dbReference>
<dbReference type="PANTHER" id="PTHR46417:SF1">
    <property type="entry name" value="TRNA (GUANINE-N(1)-)-METHYLTRANSFERASE"/>
    <property type="match status" value="1"/>
</dbReference>
<feature type="domain" description="N-acetyltransferase" evidence="16">
    <location>
        <begin position="251"/>
        <end position="417"/>
    </location>
</feature>
<evidence type="ECO:0000256" key="4">
    <source>
        <dbReference type="ARBA" id="ARBA00011738"/>
    </source>
</evidence>
<feature type="binding site" evidence="15">
    <location>
        <position position="110"/>
    </location>
    <ligand>
        <name>S-adenosyl-L-methionine</name>
        <dbReference type="ChEBI" id="CHEBI:59789"/>
    </ligand>
</feature>
<dbReference type="Gene3D" id="1.10.1270.20">
    <property type="entry name" value="tRNA(m1g37)methyltransferase, domain 2"/>
    <property type="match status" value="1"/>
</dbReference>
<dbReference type="InterPro" id="IPR029026">
    <property type="entry name" value="tRNA_m1G_MTases_N"/>
</dbReference>
<dbReference type="InterPro" id="IPR002649">
    <property type="entry name" value="tRNA_m1G_MeTrfase_TrmD"/>
</dbReference>
<comment type="similarity">
    <text evidence="3 15">Belongs to the RNA methyltransferase TrmD family.</text>
</comment>
<dbReference type="NCBIfam" id="TIGR00088">
    <property type="entry name" value="trmD"/>
    <property type="match status" value="1"/>
</dbReference>
<evidence type="ECO:0000313" key="18">
    <source>
        <dbReference type="Proteomes" id="UP000470875"/>
    </source>
</evidence>
<dbReference type="EC" id="2.1.1.228" evidence="5 15"/>
<dbReference type="GO" id="GO:0002939">
    <property type="term" value="P:tRNA N1-guanine methylation"/>
    <property type="evidence" value="ECO:0007669"/>
    <property type="project" value="TreeGrafter"/>
</dbReference>
<evidence type="ECO:0000256" key="1">
    <source>
        <dbReference type="ARBA" id="ARBA00002634"/>
    </source>
</evidence>
<keyword evidence="18" id="KW-1185">Reference proteome</keyword>
<dbReference type="Pfam" id="PF00583">
    <property type="entry name" value="Acetyltransf_1"/>
    <property type="match status" value="1"/>
</dbReference>
<keyword evidence="9 15" id="KW-0808">Transferase</keyword>
<evidence type="ECO:0000256" key="7">
    <source>
        <dbReference type="ARBA" id="ARBA00022490"/>
    </source>
</evidence>
<evidence type="ECO:0000256" key="14">
    <source>
        <dbReference type="ARBA" id="ARBA00047783"/>
    </source>
</evidence>
<evidence type="ECO:0000256" key="12">
    <source>
        <dbReference type="ARBA" id="ARBA00029736"/>
    </source>
</evidence>
<dbReference type="SUPFAM" id="SSF75217">
    <property type="entry name" value="alpha/beta knot"/>
    <property type="match status" value="1"/>
</dbReference>